<evidence type="ECO:0000256" key="3">
    <source>
        <dbReference type="SAM" id="SignalP"/>
    </source>
</evidence>
<organism evidence="4 5">
    <name type="scientific">Edwardsiella hoshinae</name>
    <dbReference type="NCBI Taxonomy" id="93378"/>
    <lineage>
        <taxon>Bacteria</taxon>
        <taxon>Pseudomonadati</taxon>
        <taxon>Pseudomonadota</taxon>
        <taxon>Gammaproteobacteria</taxon>
        <taxon>Enterobacterales</taxon>
        <taxon>Hafniaceae</taxon>
        <taxon>Edwardsiella</taxon>
    </lineage>
</organism>
<dbReference type="Pfam" id="PF02432">
    <property type="entry name" value="Fimbrial_K88"/>
    <property type="match status" value="1"/>
</dbReference>
<dbReference type="RefSeq" id="WP_070244391.1">
    <property type="nucleotide sequence ID" value="NZ_CP016043.1"/>
</dbReference>
<gene>
    <name evidence="4" type="ORF">A9798_00380</name>
</gene>
<reference evidence="4 5" key="1">
    <citation type="submission" date="2016-06" db="EMBL/GenBank/DDBJ databases">
        <title>Complete genome sequence of Edwardsiella hoshinae ATCC 35051.</title>
        <authorList>
            <person name="Reichley S.R."/>
            <person name="Waldbieser G.C."/>
            <person name="Lawrence M.L."/>
            <person name="Griffin M.J."/>
        </authorList>
    </citation>
    <scope>NUCLEOTIDE SEQUENCE [LARGE SCALE GENOMIC DNA]</scope>
    <source>
        <strain evidence="4 5">ATCC 35051</strain>
    </source>
</reference>
<name>A0ABM6EF78_9GAMM</name>
<sequence>MKKTVIALALATAGLSGVAQAAAPTWAEWSGPKTYQISGTITPQTGQNIWSWAVGDGLTNLNATLIKSTGNKLSIPLVKDTPILLGKTNSPLKVATLADAAGLSPSISFTDMDGGHVELQAAPGGIAWGAAYLDLPVKNSSNEKIGTARLTVITAGIEINANSVETYKYSLYATNAGDVFFGGVLQNNSLIAQTASLADNTIQQFGGFTLDEMIAQIRPVLSNANVKEGNSIRGNLNAQYNYAFSYAMGMTTNNPIELTLTNKPTAITEWKAPLTIAVSYN</sequence>
<accession>A0ABM6EF78</accession>
<comment type="similarity">
    <text evidence="2">Belongs to the fimbrial K88 protein family.</text>
</comment>
<keyword evidence="1 3" id="KW-0732">Signal</keyword>
<evidence type="ECO:0000313" key="5">
    <source>
        <dbReference type="Proteomes" id="UP000175893"/>
    </source>
</evidence>
<feature type="signal peptide" evidence="3">
    <location>
        <begin position="1"/>
        <end position="21"/>
    </location>
</feature>
<evidence type="ECO:0000313" key="4">
    <source>
        <dbReference type="EMBL" id="AOV95548.1"/>
    </source>
</evidence>
<proteinExistence type="inferred from homology"/>
<keyword evidence="5" id="KW-1185">Reference proteome</keyword>
<evidence type="ECO:0000256" key="2">
    <source>
        <dbReference type="ARBA" id="ARBA00049989"/>
    </source>
</evidence>
<dbReference type="InterPro" id="IPR003467">
    <property type="entry name" value="Fimbrial_K88_FaeH"/>
</dbReference>
<dbReference type="EMBL" id="CP016043">
    <property type="protein sequence ID" value="AOV95548.1"/>
    <property type="molecule type" value="Genomic_DNA"/>
</dbReference>
<protein>
    <submittedName>
        <fullName evidence="4">Uncharacterized protein</fullName>
    </submittedName>
</protein>
<evidence type="ECO:0000256" key="1">
    <source>
        <dbReference type="ARBA" id="ARBA00022729"/>
    </source>
</evidence>
<feature type="chain" id="PRO_5047319922" evidence="3">
    <location>
        <begin position="22"/>
        <end position="281"/>
    </location>
</feature>
<dbReference type="Proteomes" id="UP000175893">
    <property type="component" value="Chromosome"/>
</dbReference>